<evidence type="ECO:0000313" key="4">
    <source>
        <dbReference type="Proteomes" id="UP000257706"/>
    </source>
</evidence>
<protein>
    <submittedName>
        <fullName evidence="3">AbrB family transcriptional regulator</fullName>
    </submittedName>
</protein>
<dbReference type="AlphaFoldDB" id="A0A3B9ITB6"/>
<accession>A0A3B9ITB6</accession>
<organism evidence="3 4">
    <name type="scientific">Tistrella mobilis</name>
    <dbReference type="NCBI Taxonomy" id="171437"/>
    <lineage>
        <taxon>Bacteria</taxon>
        <taxon>Pseudomonadati</taxon>
        <taxon>Pseudomonadota</taxon>
        <taxon>Alphaproteobacteria</taxon>
        <taxon>Geminicoccales</taxon>
        <taxon>Geminicoccaceae</taxon>
        <taxon>Tistrella</taxon>
    </lineage>
</organism>
<dbReference type="GO" id="GO:0003677">
    <property type="term" value="F:DNA binding"/>
    <property type="evidence" value="ECO:0007669"/>
    <property type="project" value="UniProtKB-UniRule"/>
</dbReference>
<dbReference type="GO" id="GO:0003700">
    <property type="term" value="F:DNA-binding transcription factor activity"/>
    <property type="evidence" value="ECO:0007669"/>
    <property type="project" value="InterPro"/>
</dbReference>
<evidence type="ECO:0000313" key="3">
    <source>
        <dbReference type="EMBL" id="HAE50597.1"/>
    </source>
</evidence>
<dbReference type="InterPro" id="IPR007159">
    <property type="entry name" value="SpoVT-AbrB_dom"/>
</dbReference>
<proteinExistence type="predicted"/>
<comment type="caution">
    <text evidence="3">The sequence shown here is derived from an EMBL/GenBank/DDBJ whole genome shotgun (WGS) entry which is preliminary data.</text>
</comment>
<keyword evidence="1" id="KW-0238">DNA-binding</keyword>
<dbReference type="Gene3D" id="2.10.260.10">
    <property type="match status" value="1"/>
</dbReference>
<dbReference type="PROSITE" id="PS51740">
    <property type="entry name" value="SPOVT_ABRB"/>
    <property type="match status" value="1"/>
</dbReference>
<dbReference type="InterPro" id="IPR031848">
    <property type="entry name" value="PrlF_antitoxin"/>
</dbReference>
<dbReference type="Proteomes" id="UP000257706">
    <property type="component" value="Unassembled WGS sequence"/>
</dbReference>
<dbReference type="SUPFAM" id="SSF89447">
    <property type="entry name" value="AbrB/MazE/MraZ-like"/>
    <property type="match status" value="1"/>
</dbReference>
<evidence type="ECO:0000259" key="2">
    <source>
        <dbReference type="PROSITE" id="PS51740"/>
    </source>
</evidence>
<dbReference type="EMBL" id="DMAI01000397">
    <property type="protein sequence ID" value="HAE50597.1"/>
    <property type="molecule type" value="Genomic_DNA"/>
</dbReference>
<dbReference type="GO" id="GO:0001558">
    <property type="term" value="P:regulation of cell growth"/>
    <property type="evidence" value="ECO:0007669"/>
    <property type="project" value="InterPro"/>
</dbReference>
<reference evidence="3 4" key="1">
    <citation type="journal article" date="2018" name="Nat. Biotechnol.">
        <title>A standardized bacterial taxonomy based on genome phylogeny substantially revises the tree of life.</title>
        <authorList>
            <person name="Parks D.H."/>
            <person name="Chuvochina M."/>
            <person name="Waite D.W."/>
            <person name="Rinke C."/>
            <person name="Skarshewski A."/>
            <person name="Chaumeil P.A."/>
            <person name="Hugenholtz P."/>
        </authorList>
    </citation>
    <scope>NUCLEOTIDE SEQUENCE [LARGE SCALE GENOMIC DNA]</scope>
    <source>
        <strain evidence="3">UBA8739</strain>
    </source>
</reference>
<dbReference type="GO" id="GO:0097351">
    <property type="term" value="F:toxin sequestering activity"/>
    <property type="evidence" value="ECO:0007669"/>
    <property type="project" value="InterPro"/>
</dbReference>
<dbReference type="InterPro" id="IPR037914">
    <property type="entry name" value="SpoVT-AbrB_sf"/>
</dbReference>
<gene>
    <name evidence="3" type="ORF">DCK97_24595</name>
</gene>
<name>A0A3B9ITB6_9PROT</name>
<feature type="domain" description="SpoVT-AbrB" evidence="2">
    <location>
        <begin position="6"/>
        <end position="52"/>
    </location>
</feature>
<evidence type="ECO:0000256" key="1">
    <source>
        <dbReference type="PROSITE-ProRule" id="PRU01076"/>
    </source>
</evidence>
<sequence length="112" mass="12138">MGTLLKEECTITANGQTTVPKSVRQALGVDYGGRIAFFVDNQHRVHVEKVMEEASDPVVDRFLAFLAQDMRKHPGTSIAALPASLRDRMAALVGDMDADLDAEIDGDVALQP</sequence>
<dbReference type="Pfam" id="PF15937">
    <property type="entry name" value="PrlF_antitoxin"/>
    <property type="match status" value="1"/>
</dbReference>